<feature type="region of interest" description="Disordered" evidence="1">
    <location>
        <begin position="89"/>
        <end position="117"/>
    </location>
</feature>
<gene>
    <name evidence="3" type="ORF">OSB04_002112</name>
</gene>
<reference evidence="3" key="1">
    <citation type="submission" date="2023-03" db="EMBL/GenBank/DDBJ databases">
        <title>Chromosome-scale reference genome and RAD-based genetic map of yellow starthistle (Centaurea solstitialis) reveal putative structural variation and QTLs associated with invader traits.</title>
        <authorList>
            <person name="Reatini B."/>
            <person name="Cang F.A."/>
            <person name="Jiang Q."/>
            <person name="Mckibben M.T.W."/>
            <person name="Barker M.S."/>
            <person name="Rieseberg L.H."/>
            <person name="Dlugosch K.M."/>
        </authorList>
    </citation>
    <scope>NUCLEOTIDE SEQUENCE</scope>
    <source>
        <strain evidence="3">CAN-66</strain>
        <tissue evidence="3">Leaf</tissue>
    </source>
</reference>
<name>A0AA38U4W2_9ASTR</name>
<comment type="caution">
    <text evidence="3">The sequence shown here is derived from an EMBL/GenBank/DDBJ whole genome shotgun (WGS) entry which is preliminary data.</text>
</comment>
<evidence type="ECO:0000313" key="3">
    <source>
        <dbReference type="EMBL" id="KAJ9566146.1"/>
    </source>
</evidence>
<dbReference type="EMBL" id="JARYMX010000001">
    <property type="protein sequence ID" value="KAJ9566146.1"/>
    <property type="molecule type" value="Genomic_DNA"/>
</dbReference>
<dbReference type="InterPro" id="IPR018289">
    <property type="entry name" value="MULE_transposase_dom"/>
</dbReference>
<proteinExistence type="predicted"/>
<dbReference type="Proteomes" id="UP001172457">
    <property type="component" value="Chromosome 1"/>
</dbReference>
<evidence type="ECO:0000256" key="1">
    <source>
        <dbReference type="SAM" id="MobiDB-lite"/>
    </source>
</evidence>
<evidence type="ECO:0000313" key="4">
    <source>
        <dbReference type="Proteomes" id="UP001172457"/>
    </source>
</evidence>
<organism evidence="3 4">
    <name type="scientific">Centaurea solstitialis</name>
    <name type="common">yellow star-thistle</name>
    <dbReference type="NCBI Taxonomy" id="347529"/>
    <lineage>
        <taxon>Eukaryota</taxon>
        <taxon>Viridiplantae</taxon>
        <taxon>Streptophyta</taxon>
        <taxon>Embryophyta</taxon>
        <taxon>Tracheophyta</taxon>
        <taxon>Spermatophyta</taxon>
        <taxon>Magnoliopsida</taxon>
        <taxon>eudicotyledons</taxon>
        <taxon>Gunneridae</taxon>
        <taxon>Pentapetalae</taxon>
        <taxon>asterids</taxon>
        <taxon>campanulids</taxon>
        <taxon>Asterales</taxon>
        <taxon>Asteraceae</taxon>
        <taxon>Carduoideae</taxon>
        <taxon>Cardueae</taxon>
        <taxon>Centaureinae</taxon>
        <taxon>Centaurea</taxon>
    </lineage>
</organism>
<keyword evidence="4" id="KW-1185">Reference proteome</keyword>
<accession>A0AA38U4W2</accession>
<dbReference type="PANTHER" id="PTHR31973:SF195">
    <property type="entry name" value="MUDR FAMILY TRANSPOSASE"/>
    <property type="match status" value="1"/>
</dbReference>
<feature type="domain" description="MULE transposase" evidence="2">
    <location>
        <begin position="417"/>
        <end position="484"/>
    </location>
</feature>
<protein>
    <recommendedName>
        <fullName evidence="2">MULE transposase domain-containing protein</fullName>
    </recommendedName>
</protein>
<feature type="compositionally biased region" description="Acidic residues" evidence="1">
    <location>
        <begin position="96"/>
        <end position="117"/>
    </location>
</feature>
<evidence type="ECO:0000259" key="2">
    <source>
        <dbReference type="Pfam" id="PF10551"/>
    </source>
</evidence>
<dbReference type="Pfam" id="PF10551">
    <property type="entry name" value="MULE"/>
    <property type="match status" value="1"/>
</dbReference>
<dbReference type="AlphaFoldDB" id="A0AA38U4W2"/>
<dbReference type="PANTHER" id="PTHR31973">
    <property type="entry name" value="POLYPROTEIN, PUTATIVE-RELATED"/>
    <property type="match status" value="1"/>
</dbReference>
<sequence length="572" mass="65649">MSVHRLLVSLNVTYSRFVRVIEWKCGIEPSVCVTRIAYMEVGVNGVYILRWFEHGGDEIVVDESPYIPQFDSVEIPSNYSRGVDDYNTSYVPATEEPQEEDAEGDEEVVEEDEVAEEDEVEDADFDKYVFDTSILDDEETRREAYFVRSFPVNDDFHYMPPPPTEDVVITPNQPIPYNRRGNVKANQVFYSKHGMTLALGLKFLEEGFEFKTLRSSKRKYEAVCVYENCGWRIYATSIRDSEVFQVRKLNDVHTCSRPQMHPAHRKATRRVLAHLLLDKTGDISRTIRGCDIIKVIKSQCILATVKQLLLAHLLLDKTDDISRTIRGCDIVKEIKLRYKIDISYWKAWRAKWIAIFLIEGNPTELFTRLPQYLYNVELRNPGTVTDITTDVTGWFATCFFALECAIQMFRSGLLRKVLIIDGAHLKKDYLRTMFLAVAMDANNQVVPIAIGVAKSKSGESCTYFFQMVRSTRRCIVRQGQPKQVVKSALSRNTFNILSSNNVECMNAHSRFARKGAIVGLMEYFRAFQQEWHVIAVVAKHNLTDCSQLPFPYFTVDNLKAMYALVVYPVGPP</sequence>